<name>A0A8J2JP73_9HEXA</name>
<reference evidence="1" key="1">
    <citation type="submission" date="2021-06" db="EMBL/GenBank/DDBJ databases">
        <authorList>
            <person name="Hodson N. C."/>
            <person name="Mongue J. A."/>
            <person name="Jaron S. K."/>
        </authorList>
    </citation>
    <scope>NUCLEOTIDE SEQUENCE</scope>
</reference>
<evidence type="ECO:0000313" key="2">
    <source>
        <dbReference type="Proteomes" id="UP000708208"/>
    </source>
</evidence>
<feature type="non-terminal residue" evidence="1">
    <location>
        <position position="1"/>
    </location>
</feature>
<protein>
    <submittedName>
        <fullName evidence="1">Uncharacterized protein</fullName>
    </submittedName>
</protein>
<organism evidence="1 2">
    <name type="scientific">Allacma fusca</name>
    <dbReference type="NCBI Taxonomy" id="39272"/>
    <lineage>
        <taxon>Eukaryota</taxon>
        <taxon>Metazoa</taxon>
        <taxon>Ecdysozoa</taxon>
        <taxon>Arthropoda</taxon>
        <taxon>Hexapoda</taxon>
        <taxon>Collembola</taxon>
        <taxon>Symphypleona</taxon>
        <taxon>Sminthuridae</taxon>
        <taxon>Allacma</taxon>
    </lineage>
</organism>
<accession>A0A8J2JP73</accession>
<dbReference type="OrthoDB" id="195015at2759"/>
<dbReference type="Proteomes" id="UP000708208">
    <property type="component" value="Unassembled WGS sequence"/>
</dbReference>
<keyword evidence="2" id="KW-1185">Reference proteome</keyword>
<proteinExistence type="predicted"/>
<comment type="caution">
    <text evidence="1">The sequence shown here is derived from an EMBL/GenBank/DDBJ whole genome shotgun (WGS) entry which is preliminary data.</text>
</comment>
<evidence type="ECO:0000313" key="1">
    <source>
        <dbReference type="EMBL" id="CAG7723866.1"/>
    </source>
</evidence>
<dbReference type="EMBL" id="CAJVCH010103388">
    <property type="protein sequence ID" value="CAG7723866.1"/>
    <property type="molecule type" value="Genomic_DNA"/>
</dbReference>
<sequence>MRTASTDLRNDDIKDDSICSARIYRVTKHRTRNGFNAWAGWTQHCRENNVQ</sequence>
<dbReference type="AlphaFoldDB" id="A0A8J2JP73"/>
<gene>
    <name evidence="1" type="ORF">AFUS01_LOCUS12926</name>
</gene>